<keyword evidence="4" id="KW-1185">Reference proteome</keyword>
<dbReference type="Proteomes" id="UP001295423">
    <property type="component" value="Unassembled WGS sequence"/>
</dbReference>
<feature type="region of interest" description="Disordered" evidence="1">
    <location>
        <begin position="112"/>
        <end position="154"/>
    </location>
</feature>
<sequence length="724" mass="80092">MEIEAVYSPTTNVASTTIVEASMEGDKNSRFPCIEQPTRVALHCNGYYIWSKKSGKAVCKKKRNEKDEFLLIYDENENVTIQHHKYKGILTLVRTVLPDGTVEKKIRCLQNEEDKQEEVESNEVAEEKKEEPEDSTPTVAPASDGEDDEDDDEDDAVVVDPTTIQEGDQKWVFIKGASNSINGNAVILKSLSTGLILGISEEGKLELSEPQEAERTSKMQWSIECVTGELCFLSNPRLNAQLRCDMTGLINMDGNQKGWEVFRFMEAGNGYVKISSWMHSQWLLCSTKDGKVSTCTHAESFQDYRPPDENENDADGQEEKQEASSSSSLKEYRCSKWAIERSPNGDGVVIRSKTHGRFLCVKDNFELRTYHPDDDEAKETNNTDESSDEEEMKITPEDSSSTNKKSEKSSFKDSMKTLQDSMKTSMRKGIDDARKSMAAKGPRVAEVETTVWHLEAAHSQTYFFLSLNMQDLQAKAKSIGPKLQVTSNLRKNTKITLVREDNNITKLCVESSDTKAKQQFLACQEDGTIALVNNGGRADAEWIIGKSTLQEGFTTFYNPAHGLYLSSMGQDAATTKAPSKTDKLNSLLRKDKEVVEVLQGSETLCISATWRLDPVMPRAVSSEKVKAFAIGTGIAVGTTVAMPFALAGVAGIMGAIGAEVGTFTTLIFAGLTGAEAIASVGAIGATAYIIFKPDENSLTDGHNKEEEEKAKAWSQRPFSNWRNW</sequence>
<feature type="compositionally biased region" description="Acidic residues" evidence="1">
    <location>
        <begin position="114"/>
        <end position="124"/>
    </location>
</feature>
<protein>
    <submittedName>
        <fullName evidence="3">Uncharacterized protein</fullName>
    </submittedName>
</protein>
<feature type="region of interest" description="Disordered" evidence="1">
    <location>
        <begin position="371"/>
        <end position="418"/>
    </location>
</feature>
<feature type="transmembrane region" description="Helical" evidence="2">
    <location>
        <begin position="666"/>
        <end position="691"/>
    </location>
</feature>
<reference evidence="3" key="1">
    <citation type="submission" date="2023-08" db="EMBL/GenBank/DDBJ databases">
        <authorList>
            <person name="Audoor S."/>
            <person name="Bilcke G."/>
        </authorList>
    </citation>
    <scope>NUCLEOTIDE SEQUENCE</scope>
</reference>
<dbReference type="EMBL" id="CAKOGP040000779">
    <property type="protein sequence ID" value="CAJ1939323.1"/>
    <property type="molecule type" value="Genomic_DNA"/>
</dbReference>
<feature type="compositionally biased region" description="Basic and acidic residues" evidence="1">
    <location>
        <begin position="701"/>
        <end position="711"/>
    </location>
</feature>
<evidence type="ECO:0000256" key="1">
    <source>
        <dbReference type="SAM" id="MobiDB-lite"/>
    </source>
</evidence>
<feature type="region of interest" description="Disordered" evidence="1">
    <location>
        <begin position="298"/>
        <end position="328"/>
    </location>
</feature>
<name>A0AAD2CMN4_9STRA</name>
<proteinExistence type="predicted"/>
<evidence type="ECO:0000256" key="2">
    <source>
        <dbReference type="SAM" id="Phobius"/>
    </source>
</evidence>
<evidence type="ECO:0000313" key="4">
    <source>
        <dbReference type="Proteomes" id="UP001295423"/>
    </source>
</evidence>
<feature type="compositionally biased region" description="Basic and acidic residues" evidence="1">
    <location>
        <begin position="404"/>
        <end position="415"/>
    </location>
</feature>
<keyword evidence="2" id="KW-1133">Transmembrane helix</keyword>
<feature type="region of interest" description="Disordered" evidence="1">
    <location>
        <begin position="700"/>
        <end position="724"/>
    </location>
</feature>
<dbReference type="AlphaFoldDB" id="A0AAD2CMN4"/>
<organism evidence="3 4">
    <name type="scientific">Cylindrotheca closterium</name>
    <dbReference type="NCBI Taxonomy" id="2856"/>
    <lineage>
        <taxon>Eukaryota</taxon>
        <taxon>Sar</taxon>
        <taxon>Stramenopiles</taxon>
        <taxon>Ochrophyta</taxon>
        <taxon>Bacillariophyta</taxon>
        <taxon>Bacillariophyceae</taxon>
        <taxon>Bacillariophycidae</taxon>
        <taxon>Bacillariales</taxon>
        <taxon>Bacillariaceae</taxon>
        <taxon>Cylindrotheca</taxon>
    </lineage>
</organism>
<feature type="compositionally biased region" description="Acidic residues" evidence="1">
    <location>
        <begin position="144"/>
        <end position="154"/>
    </location>
</feature>
<keyword evidence="2" id="KW-0472">Membrane</keyword>
<gene>
    <name evidence="3" type="ORF">CYCCA115_LOCUS6539</name>
</gene>
<keyword evidence="2" id="KW-0812">Transmembrane</keyword>
<feature type="transmembrane region" description="Helical" evidence="2">
    <location>
        <begin position="627"/>
        <end position="654"/>
    </location>
</feature>
<evidence type="ECO:0000313" key="3">
    <source>
        <dbReference type="EMBL" id="CAJ1939323.1"/>
    </source>
</evidence>
<accession>A0AAD2CMN4</accession>
<comment type="caution">
    <text evidence="3">The sequence shown here is derived from an EMBL/GenBank/DDBJ whole genome shotgun (WGS) entry which is preliminary data.</text>
</comment>